<organism evidence="4 5">
    <name type="scientific">Lentiprolixibacter aurantiacus</name>
    <dbReference type="NCBI Taxonomy" id="2993939"/>
    <lineage>
        <taxon>Bacteria</taxon>
        <taxon>Pseudomonadati</taxon>
        <taxon>Bacteroidota</taxon>
        <taxon>Flavobacteriia</taxon>
        <taxon>Flavobacteriales</taxon>
        <taxon>Flavobacteriaceae</taxon>
        <taxon>Lentiprolixibacter</taxon>
    </lineage>
</organism>
<dbReference type="Proteomes" id="UP001207116">
    <property type="component" value="Unassembled WGS sequence"/>
</dbReference>
<dbReference type="RefSeq" id="WP_266010111.1">
    <property type="nucleotide sequence ID" value="NZ_JAPFQP010000001.1"/>
</dbReference>
<comment type="similarity">
    <text evidence="1">Belongs to the NmrA-type oxidoreductase family.</text>
</comment>
<proteinExistence type="inferred from homology"/>
<comment type="caution">
    <text evidence="4">The sequence shown here is derived from an EMBL/GenBank/DDBJ whole genome shotgun (WGS) entry which is preliminary data.</text>
</comment>
<dbReference type="SUPFAM" id="SSF51735">
    <property type="entry name" value="NAD(P)-binding Rossmann-fold domains"/>
    <property type="match status" value="1"/>
</dbReference>
<dbReference type="EMBL" id="JAPFQP010000001">
    <property type="protein sequence ID" value="MCX2718114.1"/>
    <property type="molecule type" value="Genomic_DNA"/>
</dbReference>
<evidence type="ECO:0000259" key="3">
    <source>
        <dbReference type="Pfam" id="PF05368"/>
    </source>
</evidence>
<keyword evidence="5" id="KW-1185">Reference proteome</keyword>
<evidence type="ECO:0000256" key="2">
    <source>
        <dbReference type="ARBA" id="ARBA00022857"/>
    </source>
</evidence>
<gene>
    <name evidence="4" type="ORF">OO016_00750</name>
</gene>
<reference evidence="4" key="1">
    <citation type="submission" date="2022-11" db="EMBL/GenBank/DDBJ databases">
        <title>The characterization of three novel Bacteroidetes species and genomic analysis of their roles in tidal elemental geochemical cycles.</title>
        <authorList>
            <person name="Ma K.-J."/>
        </authorList>
    </citation>
    <scope>NUCLEOTIDE SEQUENCE</scope>
    <source>
        <strain evidence="4">M415</strain>
    </source>
</reference>
<evidence type="ECO:0000313" key="4">
    <source>
        <dbReference type="EMBL" id="MCX2718114.1"/>
    </source>
</evidence>
<evidence type="ECO:0000256" key="1">
    <source>
        <dbReference type="ARBA" id="ARBA00006328"/>
    </source>
</evidence>
<sequence>MENKKRVFVTGITGNQGSALTRHLLDMGHKVIGLTRNVNSEKARNWKKQGVTLVQGDLDYPASFAQEMNQADAIYFFQALQKKKSEIQQAKRFIDALEQEKSNHLVYSSVAGADLKTGIPHFESKNEIEHYIKATGLNHTVLRPVSFFENDLIPQAASSIRKGKFTTPLKRSCKQQLIGVDHIGKIAAQVISQPEKYSGKTLTIATDQYQISDIPKLYAEAMNKPVKYKKLPGLIVRLAMGADLHKMFSYMNKHNFCPTEDINAVRKEFGIEGDYKSWAKQHFGKG</sequence>
<accession>A0AAE3MIM1</accession>
<keyword evidence="2" id="KW-0521">NADP</keyword>
<dbReference type="CDD" id="cd05251">
    <property type="entry name" value="NmrA_like_SDR_a"/>
    <property type="match status" value="1"/>
</dbReference>
<protein>
    <submittedName>
        <fullName evidence="4">NmrA/HSCARG family protein</fullName>
    </submittedName>
</protein>
<dbReference type="Gene3D" id="3.40.50.720">
    <property type="entry name" value="NAD(P)-binding Rossmann-like Domain"/>
    <property type="match status" value="1"/>
</dbReference>
<dbReference type="Gene3D" id="3.90.25.10">
    <property type="entry name" value="UDP-galactose 4-epimerase, domain 1"/>
    <property type="match status" value="1"/>
</dbReference>
<dbReference type="PANTHER" id="PTHR42748:SF7">
    <property type="entry name" value="NMRA LIKE REDOX SENSOR 1-RELATED"/>
    <property type="match status" value="1"/>
</dbReference>
<dbReference type="AlphaFoldDB" id="A0AAE3MIM1"/>
<dbReference type="InterPro" id="IPR008030">
    <property type="entry name" value="NmrA-like"/>
</dbReference>
<evidence type="ECO:0000313" key="5">
    <source>
        <dbReference type="Proteomes" id="UP001207116"/>
    </source>
</evidence>
<dbReference type="PANTHER" id="PTHR42748">
    <property type="entry name" value="NITROGEN METABOLITE REPRESSION PROTEIN NMRA FAMILY MEMBER"/>
    <property type="match status" value="1"/>
</dbReference>
<dbReference type="InterPro" id="IPR051164">
    <property type="entry name" value="NmrA-like_oxidored"/>
</dbReference>
<dbReference type="Pfam" id="PF05368">
    <property type="entry name" value="NmrA"/>
    <property type="match status" value="1"/>
</dbReference>
<feature type="domain" description="NmrA-like" evidence="3">
    <location>
        <begin position="4"/>
        <end position="257"/>
    </location>
</feature>
<dbReference type="InterPro" id="IPR036291">
    <property type="entry name" value="NAD(P)-bd_dom_sf"/>
</dbReference>
<name>A0AAE3MIM1_9FLAO</name>